<evidence type="ECO:0000313" key="1">
    <source>
        <dbReference type="EMBL" id="PIP19200.1"/>
    </source>
</evidence>
<proteinExistence type="predicted"/>
<accession>A0A2G9YIZ2</accession>
<sequence>MRRRSLLGDIKKLSQPVFTTFELSTSSGKSSSVVIQGLNNLVEDGLVTKVYRGIWAQVGNDQLSPYAAIPYLLTRHRAYVSFISALYLYNIVEQIPQVITLASTSHTKLIRTKLGVFSFHQLTPKFFKGFDWYKAGLSGRQGSGKFLIAEPEKALVDSFYLSACRKKQFGYFPELSFPKSFSFKKVKQWALRIPDPKIRAHVFKKIAVVTLKRKA</sequence>
<name>A0A2G9YIZ2_9BACT</name>
<gene>
    <name evidence="1" type="ORF">COX41_04205</name>
</gene>
<organism evidence="1 2">
    <name type="scientific">Candidatus Sherwoodlollariibacterium unditelluris</name>
    <dbReference type="NCBI Taxonomy" id="1974757"/>
    <lineage>
        <taxon>Bacteria</taxon>
        <taxon>Pseudomonadati</taxon>
        <taxon>Candidatus Omnitrophota</taxon>
        <taxon>Candidatus Sherwoodlollariibacterium</taxon>
    </lineage>
</organism>
<reference evidence="1 2" key="1">
    <citation type="submission" date="2017-09" db="EMBL/GenBank/DDBJ databases">
        <title>Depth-based differentiation of microbial function through sediment-hosted aquifers and enrichment of novel symbionts in the deep terrestrial subsurface.</title>
        <authorList>
            <person name="Probst A.J."/>
            <person name="Ladd B."/>
            <person name="Jarett J.K."/>
            <person name="Geller-Mcgrath D.E."/>
            <person name="Sieber C.M."/>
            <person name="Emerson J.B."/>
            <person name="Anantharaman K."/>
            <person name="Thomas B.C."/>
            <person name="Malmstrom R."/>
            <person name="Stieglmeier M."/>
            <person name="Klingl A."/>
            <person name="Woyke T."/>
            <person name="Ryan C.M."/>
            <person name="Banfield J.F."/>
        </authorList>
    </citation>
    <scope>NUCLEOTIDE SEQUENCE [LARGE SCALE GENOMIC DNA]</scope>
    <source>
        <strain evidence="1">CG23_combo_of_CG06-09_8_20_14_all_41_10</strain>
    </source>
</reference>
<evidence type="ECO:0008006" key="3">
    <source>
        <dbReference type="Google" id="ProtNLM"/>
    </source>
</evidence>
<dbReference type="EMBL" id="PCRK01000101">
    <property type="protein sequence ID" value="PIP19200.1"/>
    <property type="molecule type" value="Genomic_DNA"/>
</dbReference>
<dbReference type="Proteomes" id="UP000231292">
    <property type="component" value="Unassembled WGS sequence"/>
</dbReference>
<comment type="caution">
    <text evidence="1">The sequence shown here is derived from an EMBL/GenBank/DDBJ whole genome shotgun (WGS) entry which is preliminary data.</text>
</comment>
<protein>
    <recommendedName>
        <fullName evidence="3">AbiEi antitoxin C-terminal domain-containing protein</fullName>
    </recommendedName>
</protein>
<evidence type="ECO:0000313" key="2">
    <source>
        <dbReference type="Proteomes" id="UP000231292"/>
    </source>
</evidence>
<dbReference type="AlphaFoldDB" id="A0A2G9YIZ2"/>